<proteinExistence type="predicted"/>
<accession>A0A9J5XVB7</accession>
<organism evidence="2 3">
    <name type="scientific">Solanum commersonii</name>
    <name type="common">Commerson's wild potato</name>
    <name type="synonym">Commerson's nightshade</name>
    <dbReference type="NCBI Taxonomy" id="4109"/>
    <lineage>
        <taxon>Eukaryota</taxon>
        <taxon>Viridiplantae</taxon>
        <taxon>Streptophyta</taxon>
        <taxon>Embryophyta</taxon>
        <taxon>Tracheophyta</taxon>
        <taxon>Spermatophyta</taxon>
        <taxon>Magnoliopsida</taxon>
        <taxon>eudicotyledons</taxon>
        <taxon>Gunneridae</taxon>
        <taxon>Pentapetalae</taxon>
        <taxon>asterids</taxon>
        <taxon>lamiids</taxon>
        <taxon>Solanales</taxon>
        <taxon>Solanaceae</taxon>
        <taxon>Solanoideae</taxon>
        <taxon>Solaneae</taxon>
        <taxon>Solanum</taxon>
    </lineage>
</organism>
<evidence type="ECO:0000313" key="3">
    <source>
        <dbReference type="Proteomes" id="UP000824120"/>
    </source>
</evidence>
<comment type="caution">
    <text evidence="2">The sequence shown here is derived from an EMBL/GenBank/DDBJ whole genome shotgun (WGS) entry which is preliminary data.</text>
</comment>
<gene>
    <name evidence="2" type="ORF">H5410_042204</name>
</gene>
<dbReference type="EMBL" id="JACXVP010000008">
    <property type="protein sequence ID" value="KAG5591690.1"/>
    <property type="molecule type" value="Genomic_DNA"/>
</dbReference>
<sequence>MVKRTPELVNPPFCLFFVCIVHGFFVIRNFNLIPTGKSSHFQGQTSLEQTSKLAHFHGEMSPRAGKSLFLPIFHLLSQLVPTGKPAHFKGQTRPKAGKLASCRFFVCYKPWIFGDLEFQRDFC</sequence>
<keyword evidence="3" id="KW-1185">Reference proteome</keyword>
<dbReference type="AlphaFoldDB" id="A0A9J5XVB7"/>
<feature type="transmembrane region" description="Helical" evidence="1">
    <location>
        <begin position="12"/>
        <end position="30"/>
    </location>
</feature>
<evidence type="ECO:0000256" key="1">
    <source>
        <dbReference type="SAM" id="Phobius"/>
    </source>
</evidence>
<keyword evidence="1" id="KW-0472">Membrane</keyword>
<reference evidence="2 3" key="1">
    <citation type="submission" date="2020-09" db="EMBL/GenBank/DDBJ databases">
        <title>De no assembly of potato wild relative species, Solanum commersonii.</title>
        <authorList>
            <person name="Cho K."/>
        </authorList>
    </citation>
    <scope>NUCLEOTIDE SEQUENCE [LARGE SCALE GENOMIC DNA]</scope>
    <source>
        <strain evidence="2">LZ3.2</strain>
        <tissue evidence="2">Leaf</tissue>
    </source>
</reference>
<dbReference type="Proteomes" id="UP000824120">
    <property type="component" value="Chromosome 8"/>
</dbReference>
<evidence type="ECO:0000313" key="2">
    <source>
        <dbReference type="EMBL" id="KAG5591690.1"/>
    </source>
</evidence>
<name>A0A9J5XVB7_SOLCO</name>
<protein>
    <submittedName>
        <fullName evidence="2">Uncharacterized protein</fullName>
    </submittedName>
</protein>
<keyword evidence="1" id="KW-0812">Transmembrane</keyword>
<keyword evidence="1" id="KW-1133">Transmembrane helix</keyword>